<dbReference type="GO" id="GO:0016567">
    <property type="term" value="P:protein ubiquitination"/>
    <property type="evidence" value="ECO:0007669"/>
    <property type="project" value="InterPro"/>
</dbReference>
<keyword evidence="2" id="KW-1185">Reference proteome</keyword>
<evidence type="ECO:0000313" key="1">
    <source>
        <dbReference type="EMBL" id="RMX41805.1"/>
    </source>
</evidence>
<dbReference type="EMBL" id="RCHS01003437">
    <property type="protein sequence ID" value="RMX41805.1"/>
    <property type="molecule type" value="Genomic_DNA"/>
</dbReference>
<proteinExistence type="predicted"/>
<protein>
    <recommendedName>
        <fullName evidence="3">DDB1- and CUL4-associated factor 17</fullName>
    </recommendedName>
</protein>
<name>A0A3M6TK90_POCDA</name>
<accession>A0A3M6TK90</accession>
<gene>
    <name evidence="1" type="ORF">pdam_00012486</name>
</gene>
<dbReference type="PANTHER" id="PTHR14815">
    <property type="entry name" value="DDB1- AND CUL4-ASSOCIATED FACTOR 17"/>
    <property type="match status" value="1"/>
</dbReference>
<dbReference type="Pfam" id="PF15802">
    <property type="entry name" value="DCAF17"/>
    <property type="match status" value="1"/>
</dbReference>
<dbReference type="Proteomes" id="UP000275408">
    <property type="component" value="Unassembled WGS sequence"/>
</dbReference>
<dbReference type="OMA" id="IQEMNCC"/>
<reference evidence="1 2" key="1">
    <citation type="journal article" date="2018" name="Sci. Rep.">
        <title>Comparative analysis of the Pocillopora damicornis genome highlights role of immune system in coral evolution.</title>
        <authorList>
            <person name="Cunning R."/>
            <person name="Bay R.A."/>
            <person name="Gillette P."/>
            <person name="Baker A.C."/>
            <person name="Traylor-Knowles N."/>
        </authorList>
    </citation>
    <scope>NUCLEOTIDE SEQUENCE [LARGE SCALE GENOMIC DNA]</scope>
    <source>
        <strain evidence="1">RSMAS</strain>
        <tissue evidence="1">Whole animal</tissue>
    </source>
</reference>
<dbReference type="PANTHER" id="PTHR14815:SF2">
    <property type="entry name" value="DDB1- AND CUL4-ASSOCIATED FACTOR 17"/>
    <property type="match status" value="1"/>
</dbReference>
<dbReference type="GO" id="GO:0080008">
    <property type="term" value="C:Cul4-RING E3 ubiquitin ligase complex"/>
    <property type="evidence" value="ECO:0007669"/>
    <property type="project" value="TreeGrafter"/>
</dbReference>
<evidence type="ECO:0008006" key="3">
    <source>
        <dbReference type="Google" id="ProtNLM"/>
    </source>
</evidence>
<dbReference type="AlphaFoldDB" id="A0A3M6TK90"/>
<dbReference type="OrthoDB" id="9971789at2759"/>
<dbReference type="InterPro" id="IPR031620">
    <property type="entry name" value="DCAF17"/>
</dbReference>
<sequence>MMDASFGVYQNLPFGRKNAKRNNICYQVLRRSLHVHGSSVRRDLKIIRSMVQKEGSKFIEVWRNNTKHPVGFDSQHLFFDKFRTCYTTFGSEGKPELLYKLDACDTSKKIESALVFESPVDQHSYLNCTKYQGYKPCLLAVTADGWLVRHDLKTGDVLQKVYLSKNYRFKHLLWESDLQRVVLKSVHVLSQSRPLMFLSIFSMAPLEFQALVPVEKSIFGQDIVDAAASNGFLVIMHHSNRIKFYSMLEVIENYSFVTKLGQSIKSSEGSSIVGSYPDGLPVNVSFSSKPVVLFEISSNQHVISFGGYPWHYISCPQPHSSAFHVCSVRDLKLAKRGILEMNILSVEPDQAYFHADNSGRILHIGSHEIRCLKLCQTEPMTPGFELRHCFVLDLKKEESASEGPKFTSSGREIKARTDQVFNNPGFETILDVDYEDELDVLVVLSVNASSDTPCGVIGLYDNQTGLLIQETTVSNWVEDADHSIMMEKDTIVHIIKDYQFCSRKFSCTVYRLNPS</sequence>
<organism evidence="1 2">
    <name type="scientific">Pocillopora damicornis</name>
    <name type="common">Cauliflower coral</name>
    <name type="synonym">Millepora damicornis</name>
    <dbReference type="NCBI Taxonomy" id="46731"/>
    <lineage>
        <taxon>Eukaryota</taxon>
        <taxon>Metazoa</taxon>
        <taxon>Cnidaria</taxon>
        <taxon>Anthozoa</taxon>
        <taxon>Hexacorallia</taxon>
        <taxon>Scleractinia</taxon>
        <taxon>Astrocoeniina</taxon>
        <taxon>Pocilloporidae</taxon>
        <taxon>Pocillopora</taxon>
    </lineage>
</organism>
<comment type="caution">
    <text evidence="1">The sequence shown here is derived from an EMBL/GenBank/DDBJ whole genome shotgun (WGS) entry which is preliminary data.</text>
</comment>
<evidence type="ECO:0000313" key="2">
    <source>
        <dbReference type="Proteomes" id="UP000275408"/>
    </source>
</evidence>
<dbReference type="STRING" id="46731.A0A3M6TK90"/>